<evidence type="ECO:0000313" key="2">
    <source>
        <dbReference type="Proteomes" id="UP001056120"/>
    </source>
</evidence>
<dbReference type="EMBL" id="CM042029">
    <property type="protein sequence ID" value="KAI3795083.1"/>
    <property type="molecule type" value="Genomic_DNA"/>
</dbReference>
<reference evidence="2" key="1">
    <citation type="journal article" date="2022" name="Mol. Ecol. Resour.">
        <title>The genomes of chicory, endive, great burdock and yacon provide insights into Asteraceae palaeo-polyploidization history and plant inulin production.</title>
        <authorList>
            <person name="Fan W."/>
            <person name="Wang S."/>
            <person name="Wang H."/>
            <person name="Wang A."/>
            <person name="Jiang F."/>
            <person name="Liu H."/>
            <person name="Zhao H."/>
            <person name="Xu D."/>
            <person name="Zhang Y."/>
        </authorList>
    </citation>
    <scope>NUCLEOTIDE SEQUENCE [LARGE SCALE GENOMIC DNA]</scope>
    <source>
        <strain evidence="2">cv. Yunnan</strain>
    </source>
</reference>
<sequence length="74" mass="8271">MDYDLLSDFALSNGQRIEEYCEAMANIVTAVDLRYAASLALNLHAVADHSQPWVLTSSQEKASLEVYFTSRKMA</sequence>
<name>A0ACB9HGQ3_9ASTR</name>
<reference evidence="1 2" key="2">
    <citation type="journal article" date="2022" name="Mol. Ecol. Resour.">
        <title>The genomes of chicory, endive, great burdock and yacon provide insights into Asteraceae paleo-polyploidization history and plant inulin production.</title>
        <authorList>
            <person name="Fan W."/>
            <person name="Wang S."/>
            <person name="Wang H."/>
            <person name="Wang A."/>
            <person name="Jiang F."/>
            <person name="Liu H."/>
            <person name="Zhao H."/>
            <person name="Xu D."/>
            <person name="Zhang Y."/>
        </authorList>
    </citation>
    <scope>NUCLEOTIDE SEQUENCE [LARGE SCALE GENOMIC DNA]</scope>
    <source>
        <strain evidence="2">cv. Yunnan</strain>
        <tissue evidence="1">Leaves</tissue>
    </source>
</reference>
<keyword evidence="2" id="KW-1185">Reference proteome</keyword>
<protein>
    <submittedName>
        <fullName evidence="1">Uncharacterized protein</fullName>
    </submittedName>
</protein>
<evidence type="ECO:0000313" key="1">
    <source>
        <dbReference type="EMBL" id="KAI3795083.1"/>
    </source>
</evidence>
<gene>
    <name evidence="1" type="ORF">L1987_37727</name>
</gene>
<dbReference type="Proteomes" id="UP001056120">
    <property type="component" value="Linkage Group LG12"/>
</dbReference>
<proteinExistence type="predicted"/>
<organism evidence="1 2">
    <name type="scientific">Smallanthus sonchifolius</name>
    <dbReference type="NCBI Taxonomy" id="185202"/>
    <lineage>
        <taxon>Eukaryota</taxon>
        <taxon>Viridiplantae</taxon>
        <taxon>Streptophyta</taxon>
        <taxon>Embryophyta</taxon>
        <taxon>Tracheophyta</taxon>
        <taxon>Spermatophyta</taxon>
        <taxon>Magnoliopsida</taxon>
        <taxon>eudicotyledons</taxon>
        <taxon>Gunneridae</taxon>
        <taxon>Pentapetalae</taxon>
        <taxon>asterids</taxon>
        <taxon>campanulids</taxon>
        <taxon>Asterales</taxon>
        <taxon>Asteraceae</taxon>
        <taxon>Asteroideae</taxon>
        <taxon>Heliantheae alliance</taxon>
        <taxon>Millerieae</taxon>
        <taxon>Smallanthus</taxon>
    </lineage>
</organism>
<accession>A0ACB9HGQ3</accession>
<comment type="caution">
    <text evidence="1">The sequence shown here is derived from an EMBL/GenBank/DDBJ whole genome shotgun (WGS) entry which is preliminary data.</text>
</comment>